<dbReference type="InterPro" id="IPR000571">
    <property type="entry name" value="Znf_CCCH"/>
</dbReference>
<accession>A0A974CC41</accession>
<sequence length="339" mass="38411">MGCEVSPLGFHLTPSIKEKICRGEYIYLLSLLPASKEFLAKSDKRVEDKTDEDRRRPIPRSFNNWLQAFCIFSSVLGEKFPEKCTGLFQHVDILLEAYKNFAGMAWFNYDDVFRQKLAVHRGLRWGMKDVGLWVSLMLPQRSAFSMQRQNQTSQLHKKGFCWAYNENQCKFANCRFKHECSWCSGGHPAQKFFCKLSGGALAQSSTREYLLKSMESGEVAKNAQIVRAYNGLGVDWVDNLSSVKDHPEVVVAKIEKECKLGRVAGPFDNPPFKNFRLSPLGVVPKKEKGAFRLIHHLSYPKEKELCSVSYAIFDQAVSLLVKCGEGALMAKCDVEAASR</sequence>
<keyword evidence="1" id="KW-0862">Zinc</keyword>
<protein>
    <recommendedName>
        <fullName evidence="2">C3H1-type domain-containing protein</fullName>
    </recommendedName>
</protein>
<dbReference type="PROSITE" id="PS50103">
    <property type="entry name" value="ZF_C3H1"/>
    <property type="match status" value="1"/>
</dbReference>
<proteinExistence type="predicted"/>
<keyword evidence="1" id="KW-0863">Zinc-finger</keyword>
<evidence type="ECO:0000259" key="2">
    <source>
        <dbReference type="PROSITE" id="PS50103"/>
    </source>
</evidence>
<dbReference type="OMA" id="WGHEYIN"/>
<name>A0A974CC41_XENLA</name>
<dbReference type="PANTHER" id="PTHR35558">
    <property type="entry name" value="SGNH_HYDRO DOMAIN-CONTAINING PROTEIN"/>
    <property type="match status" value="1"/>
</dbReference>
<dbReference type="GO" id="GO:0008270">
    <property type="term" value="F:zinc ion binding"/>
    <property type="evidence" value="ECO:0007669"/>
    <property type="project" value="UniProtKB-KW"/>
</dbReference>
<evidence type="ECO:0000313" key="4">
    <source>
        <dbReference type="Proteomes" id="UP000694892"/>
    </source>
</evidence>
<dbReference type="Proteomes" id="UP000694892">
    <property type="component" value="Chromosome 7S"/>
</dbReference>
<dbReference type="PANTHER" id="PTHR35558:SF1">
    <property type="entry name" value="ENDONUCLEASE_EXONUCLEASE_PHOSPHATASE DOMAIN-CONTAINING PROTEIN"/>
    <property type="match status" value="1"/>
</dbReference>
<keyword evidence="1" id="KW-0479">Metal-binding</keyword>
<feature type="domain" description="C3H1-type" evidence="2">
    <location>
        <begin position="155"/>
        <end position="181"/>
    </location>
</feature>
<organism evidence="3 4">
    <name type="scientific">Xenopus laevis</name>
    <name type="common">African clawed frog</name>
    <dbReference type="NCBI Taxonomy" id="8355"/>
    <lineage>
        <taxon>Eukaryota</taxon>
        <taxon>Metazoa</taxon>
        <taxon>Chordata</taxon>
        <taxon>Craniata</taxon>
        <taxon>Vertebrata</taxon>
        <taxon>Euteleostomi</taxon>
        <taxon>Amphibia</taxon>
        <taxon>Batrachia</taxon>
        <taxon>Anura</taxon>
        <taxon>Pipoidea</taxon>
        <taxon>Pipidae</taxon>
        <taxon>Xenopodinae</taxon>
        <taxon>Xenopus</taxon>
        <taxon>Xenopus</taxon>
    </lineage>
</organism>
<gene>
    <name evidence="3" type="ORF">XELAEV_18037311mg</name>
</gene>
<dbReference type="AlphaFoldDB" id="A0A974CC41"/>
<reference evidence="4" key="1">
    <citation type="journal article" date="2016" name="Nature">
        <title>Genome evolution in the allotetraploid frog Xenopus laevis.</title>
        <authorList>
            <person name="Session A.M."/>
            <person name="Uno Y."/>
            <person name="Kwon T."/>
            <person name="Chapman J.A."/>
            <person name="Toyoda A."/>
            <person name="Takahashi S."/>
            <person name="Fukui A."/>
            <person name="Hikosaka A."/>
            <person name="Suzuki A."/>
            <person name="Kondo M."/>
            <person name="van Heeringen S.J."/>
            <person name="Quigley I."/>
            <person name="Heinz S."/>
            <person name="Ogino H."/>
            <person name="Ochi H."/>
            <person name="Hellsten U."/>
            <person name="Lyons J.B."/>
            <person name="Simakov O."/>
            <person name="Putnam N."/>
            <person name="Stites J."/>
            <person name="Kuroki Y."/>
            <person name="Tanaka T."/>
            <person name="Michiue T."/>
            <person name="Watanabe M."/>
            <person name="Bogdanovic O."/>
            <person name="Lister R."/>
            <person name="Georgiou G."/>
            <person name="Paranjpe S.S."/>
            <person name="van Kruijsbergen I."/>
            <person name="Shu S."/>
            <person name="Carlson J."/>
            <person name="Kinoshita T."/>
            <person name="Ohta Y."/>
            <person name="Mawaribuchi S."/>
            <person name="Jenkins J."/>
            <person name="Grimwood J."/>
            <person name="Schmutz J."/>
            <person name="Mitros T."/>
            <person name="Mozaffari S.V."/>
            <person name="Suzuki Y."/>
            <person name="Haramoto Y."/>
            <person name="Yamamoto T.S."/>
            <person name="Takagi C."/>
            <person name="Heald R."/>
            <person name="Miller K."/>
            <person name="Haudenschild C."/>
            <person name="Kitzman J."/>
            <person name="Nakayama T."/>
            <person name="Izutsu Y."/>
            <person name="Robert J."/>
            <person name="Fortriede J."/>
            <person name="Burns K."/>
            <person name="Lotay V."/>
            <person name="Karimi K."/>
            <person name="Yasuoka Y."/>
            <person name="Dichmann D.S."/>
            <person name="Flajnik M.F."/>
            <person name="Houston D.W."/>
            <person name="Shendure J."/>
            <person name="DuPasquier L."/>
            <person name="Vize P.D."/>
            <person name="Zorn A.M."/>
            <person name="Ito M."/>
            <person name="Marcotte E.M."/>
            <person name="Wallingford J.B."/>
            <person name="Ito Y."/>
            <person name="Asashima M."/>
            <person name="Ueno N."/>
            <person name="Matsuda Y."/>
            <person name="Veenstra G.J."/>
            <person name="Fujiyama A."/>
            <person name="Harland R.M."/>
            <person name="Taira M."/>
            <person name="Rokhsar D.S."/>
        </authorList>
    </citation>
    <scope>NUCLEOTIDE SEQUENCE [LARGE SCALE GENOMIC DNA]</scope>
    <source>
        <strain evidence="4">J</strain>
    </source>
</reference>
<feature type="zinc finger region" description="C3H1-type" evidence="1">
    <location>
        <begin position="155"/>
        <end position="181"/>
    </location>
</feature>
<evidence type="ECO:0000256" key="1">
    <source>
        <dbReference type="PROSITE-ProRule" id="PRU00723"/>
    </source>
</evidence>
<evidence type="ECO:0000313" key="3">
    <source>
        <dbReference type="EMBL" id="OCT70393.1"/>
    </source>
</evidence>
<dbReference type="EMBL" id="CM004479">
    <property type="protein sequence ID" value="OCT70393.1"/>
    <property type="molecule type" value="Genomic_DNA"/>
</dbReference>